<evidence type="ECO:0000313" key="4">
    <source>
        <dbReference type="Proteomes" id="UP000478052"/>
    </source>
</evidence>
<dbReference type="Proteomes" id="UP000478052">
    <property type="component" value="Unassembled WGS sequence"/>
</dbReference>
<comment type="caution">
    <text evidence="3">The sequence shown here is derived from an EMBL/GenBank/DDBJ whole genome shotgun (WGS) entry which is preliminary data.</text>
</comment>
<keyword evidence="2" id="KW-0732">Signal</keyword>
<proteinExistence type="predicted"/>
<keyword evidence="4" id="KW-1185">Reference proteome</keyword>
<sequence length="255" mass="28104">MAKFTIKALVVTALVCLVFDCGRAADTQQPQQTLDSLQEAAKGKMTEFVNSFKQTASETYNKVQEAVKESENTKKVESQLSNFFTGAFSKLKNTFSSTKTTNPDDLTKQEAIKAFDDYALAASDNSQQHQQNEDVHQQTVGYVDKDTNAETTVTPSTFKDKFKGFVSSVKEGASEALDKLDEKRKEAVAGTKKLVNGAIDKIKHSYDSIKNGNSEENAPRSPESSSEEHVKNAAKDAKDAVIDKTQNFMKSENFN</sequence>
<gene>
    <name evidence="3" type="ORF">FWK35_00023110</name>
</gene>
<feature type="chain" id="PRO_5026146745" evidence="2">
    <location>
        <begin position="25"/>
        <end position="255"/>
    </location>
</feature>
<dbReference type="AlphaFoldDB" id="A0A6G0YVQ1"/>
<name>A0A6G0YVQ1_APHCR</name>
<feature type="region of interest" description="Disordered" evidence="1">
    <location>
        <begin position="203"/>
        <end position="240"/>
    </location>
</feature>
<dbReference type="OrthoDB" id="6628585at2759"/>
<accession>A0A6G0YVQ1</accession>
<feature type="compositionally biased region" description="Basic and acidic residues" evidence="1">
    <location>
        <begin position="226"/>
        <end position="240"/>
    </location>
</feature>
<dbReference type="EMBL" id="VUJU01002218">
    <property type="protein sequence ID" value="KAF0762125.1"/>
    <property type="molecule type" value="Genomic_DNA"/>
</dbReference>
<evidence type="ECO:0000256" key="2">
    <source>
        <dbReference type="SAM" id="SignalP"/>
    </source>
</evidence>
<protein>
    <submittedName>
        <fullName evidence="3">Uncharacterized protein</fullName>
    </submittedName>
</protein>
<evidence type="ECO:0000256" key="1">
    <source>
        <dbReference type="SAM" id="MobiDB-lite"/>
    </source>
</evidence>
<evidence type="ECO:0000313" key="3">
    <source>
        <dbReference type="EMBL" id="KAF0762125.1"/>
    </source>
</evidence>
<organism evidence="3 4">
    <name type="scientific">Aphis craccivora</name>
    <name type="common">Cowpea aphid</name>
    <dbReference type="NCBI Taxonomy" id="307492"/>
    <lineage>
        <taxon>Eukaryota</taxon>
        <taxon>Metazoa</taxon>
        <taxon>Ecdysozoa</taxon>
        <taxon>Arthropoda</taxon>
        <taxon>Hexapoda</taxon>
        <taxon>Insecta</taxon>
        <taxon>Pterygota</taxon>
        <taxon>Neoptera</taxon>
        <taxon>Paraneoptera</taxon>
        <taxon>Hemiptera</taxon>
        <taxon>Sternorrhyncha</taxon>
        <taxon>Aphidomorpha</taxon>
        <taxon>Aphidoidea</taxon>
        <taxon>Aphididae</taxon>
        <taxon>Aphidini</taxon>
        <taxon>Aphis</taxon>
        <taxon>Aphis</taxon>
    </lineage>
</organism>
<feature type="signal peptide" evidence="2">
    <location>
        <begin position="1"/>
        <end position="24"/>
    </location>
</feature>
<reference evidence="3 4" key="1">
    <citation type="submission" date="2019-08" db="EMBL/GenBank/DDBJ databases">
        <title>Whole genome of Aphis craccivora.</title>
        <authorList>
            <person name="Voronova N.V."/>
            <person name="Shulinski R.S."/>
            <person name="Bandarenka Y.V."/>
            <person name="Zhorov D.G."/>
            <person name="Warner D."/>
        </authorList>
    </citation>
    <scope>NUCLEOTIDE SEQUENCE [LARGE SCALE GENOMIC DNA]</scope>
    <source>
        <strain evidence="3">180601</strain>
        <tissue evidence="3">Whole Body</tissue>
    </source>
</reference>